<name>A0A4Y9Y3P1_9AGAM</name>
<evidence type="ECO:0000313" key="1">
    <source>
        <dbReference type="EMBL" id="TFY56985.1"/>
    </source>
</evidence>
<protein>
    <submittedName>
        <fullName evidence="1">Uncharacterized protein</fullName>
    </submittedName>
</protein>
<dbReference type="Proteomes" id="UP000298327">
    <property type="component" value="Unassembled WGS sequence"/>
</dbReference>
<dbReference type="EMBL" id="SEOQ01000784">
    <property type="protein sequence ID" value="TFY56985.1"/>
    <property type="molecule type" value="Genomic_DNA"/>
</dbReference>
<gene>
    <name evidence="1" type="ORF">EVG20_g8720</name>
</gene>
<dbReference type="AlphaFoldDB" id="A0A4Y9Y3P1"/>
<proteinExistence type="predicted"/>
<reference evidence="1 2" key="1">
    <citation type="submission" date="2019-02" db="EMBL/GenBank/DDBJ databases">
        <title>Genome sequencing of the rare red list fungi Dentipellis fragilis.</title>
        <authorList>
            <person name="Buettner E."/>
            <person name="Kellner H."/>
        </authorList>
    </citation>
    <scope>NUCLEOTIDE SEQUENCE [LARGE SCALE GENOMIC DNA]</scope>
    <source>
        <strain evidence="1 2">DSM 105465</strain>
    </source>
</reference>
<keyword evidence="2" id="KW-1185">Reference proteome</keyword>
<sequence>MRPGDVHLIQSLQVHRAVSEPALALLDLDAVLALLAFARQFAAASVDDIFVLIHLGSQLGMIPHLMHPIDCSIDRREKVAKKSRSSDNIGFSDMRVESESYIFLLRLGDIHLIHILVRRAIREPALALRDLDVVPAHLALAHQPVGVERPVLYIPHMPCQSHLIIACFTRRELGKGGTLTEPVAAVPRLIRLVVKLIPELHRDLVIREREQLLPQPINPHPSVPYSQRKWGFGELGERRTCTASRAATSS</sequence>
<evidence type="ECO:0000313" key="2">
    <source>
        <dbReference type="Proteomes" id="UP000298327"/>
    </source>
</evidence>
<organism evidence="1 2">
    <name type="scientific">Dentipellis fragilis</name>
    <dbReference type="NCBI Taxonomy" id="205917"/>
    <lineage>
        <taxon>Eukaryota</taxon>
        <taxon>Fungi</taxon>
        <taxon>Dikarya</taxon>
        <taxon>Basidiomycota</taxon>
        <taxon>Agaricomycotina</taxon>
        <taxon>Agaricomycetes</taxon>
        <taxon>Russulales</taxon>
        <taxon>Hericiaceae</taxon>
        <taxon>Dentipellis</taxon>
    </lineage>
</organism>
<comment type="caution">
    <text evidence="1">The sequence shown here is derived from an EMBL/GenBank/DDBJ whole genome shotgun (WGS) entry which is preliminary data.</text>
</comment>
<accession>A0A4Y9Y3P1</accession>